<comment type="subcellular location">
    <subcellularLocation>
        <location evidence="1">Membrane</location>
        <topology evidence="1">Multi-pass membrane protein</topology>
    </subcellularLocation>
</comment>
<evidence type="ECO:0000313" key="11">
    <source>
        <dbReference type="EMBL" id="KKA16967.1"/>
    </source>
</evidence>
<dbReference type="PANTHER" id="PTHR48022">
    <property type="entry name" value="PLASTIDIC GLUCOSE TRANSPORTER 4"/>
    <property type="match status" value="1"/>
</dbReference>
<keyword evidence="12" id="KW-1185">Reference proteome</keyword>
<keyword evidence="5 9" id="KW-1133">Transmembrane helix</keyword>
<feature type="transmembrane region" description="Helical" evidence="9">
    <location>
        <begin position="276"/>
        <end position="295"/>
    </location>
</feature>
<feature type="region of interest" description="Disordered" evidence="8">
    <location>
        <begin position="504"/>
        <end position="527"/>
    </location>
</feature>
<dbReference type="EMBL" id="LASV01000724">
    <property type="protein sequence ID" value="KKA16967.1"/>
    <property type="molecule type" value="Genomic_DNA"/>
</dbReference>
<dbReference type="InterPro" id="IPR020846">
    <property type="entry name" value="MFS_dom"/>
</dbReference>
<dbReference type="AlphaFoldDB" id="A0A0F4YFE2"/>
<feature type="transmembrane region" description="Helical" evidence="9">
    <location>
        <begin position="315"/>
        <end position="335"/>
    </location>
</feature>
<evidence type="ECO:0000256" key="7">
    <source>
        <dbReference type="RuleBase" id="RU003346"/>
    </source>
</evidence>
<protein>
    <submittedName>
        <fullName evidence="11">Hexose carrier protein</fullName>
    </submittedName>
</protein>
<feature type="transmembrane region" description="Helical" evidence="9">
    <location>
        <begin position="68"/>
        <end position="88"/>
    </location>
</feature>
<dbReference type="PROSITE" id="PS50850">
    <property type="entry name" value="MFS"/>
    <property type="match status" value="1"/>
</dbReference>
<sequence>MVFSTRLTPYTATLGGLSGFPLQMAVASIATCAFWLFGYDMSVMGGVITEEPFLSVFPETKNANVQGIIIALLELGALIGSILCMLYADRLGRRATVWIGMGFMVVGGVLQTSAWHVAQLGVGRVLSGIGLGLQIATVPTWQSECAKPKTRGRWVMIEGGLQTSGVACGQWVGYGFFFAKGQTQWRGPVGIQLIPALIVFCFIMFLPESPRWLIKHGMLAEGSYNLAKLRGLPEDHPLLVEEREAIIASFEAQKSEAPFSYKELFQNGQTQTFRRVCLAFFIQAAQQLSGINLVSTYANQILSDSFDLDAGMSHLIAACGGAEYAICSLLSVLLIEGLGRRRAFLITVTGMTACFIVIPILLSTGSRPNQLAAAGLLFLYNTFFGLAWVGGPFLYSAEIAPLRCRAQINGIAAAANWLFCFVVVMTIPPAFANIAWKTYIIYAVFNACFIPIIYFFLVETKQRSLEELDVIFATPGDPVKNEKRMPRNITAAEAREALGLETHEYGEKAAPDEQQVETAVSVTDKNN</sequence>
<keyword evidence="6 9" id="KW-0472">Membrane</keyword>
<dbReference type="PRINTS" id="PR00171">
    <property type="entry name" value="SUGRTRNSPORT"/>
</dbReference>
<reference evidence="11 12" key="1">
    <citation type="submission" date="2015-04" db="EMBL/GenBank/DDBJ databases">
        <authorList>
            <person name="Heijne W.H."/>
            <person name="Fedorova N.D."/>
            <person name="Nierman W.C."/>
            <person name="Vollebregt A.W."/>
            <person name="Zhao Z."/>
            <person name="Wu L."/>
            <person name="Kumar M."/>
            <person name="Stam H."/>
            <person name="van den Berg M.A."/>
            <person name="Pel H.J."/>
        </authorList>
    </citation>
    <scope>NUCLEOTIDE SEQUENCE [LARGE SCALE GENOMIC DNA]</scope>
    <source>
        <strain evidence="11 12">CBS 393.64</strain>
    </source>
</reference>
<feature type="transmembrane region" description="Helical" evidence="9">
    <location>
        <begin position="189"/>
        <end position="206"/>
    </location>
</feature>
<feature type="transmembrane region" description="Helical" evidence="9">
    <location>
        <begin position="12"/>
        <end position="37"/>
    </location>
</feature>
<dbReference type="GeneID" id="25321362"/>
<dbReference type="GO" id="GO:0005351">
    <property type="term" value="F:carbohydrate:proton symporter activity"/>
    <property type="evidence" value="ECO:0007669"/>
    <property type="project" value="TreeGrafter"/>
</dbReference>
<dbReference type="Proteomes" id="UP000053958">
    <property type="component" value="Unassembled WGS sequence"/>
</dbReference>
<feature type="transmembrane region" description="Helical" evidence="9">
    <location>
        <begin position="439"/>
        <end position="458"/>
    </location>
</feature>
<comment type="similarity">
    <text evidence="2 7">Belongs to the major facilitator superfamily. Sugar transporter (TC 2.A.1.1) family.</text>
</comment>
<dbReference type="PROSITE" id="PS00216">
    <property type="entry name" value="SUGAR_TRANSPORT_1"/>
    <property type="match status" value="1"/>
</dbReference>
<keyword evidence="3 7" id="KW-0813">Transport</keyword>
<feature type="transmembrane region" description="Helical" evidence="9">
    <location>
        <begin position="408"/>
        <end position="427"/>
    </location>
</feature>
<dbReference type="InterPro" id="IPR036259">
    <property type="entry name" value="MFS_trans_sf"/>
</dbReference>
<dbReference type="PANTHER" id="PTHR48022:SF62">
    <property type="entry name" value="HEXOSE CARRIER PROTEIN"/>
    <property type="match status" value="1"/>
</dbReference>
<evidence type="ECO:0000256" key="3">
    <source>
        <dbReference type="ARBA" id="ARBA00022448"/>
    </source>
</evidence>
<dbReference type="Gene3D" id="1.20.1250.20">
    <property type="entry name" value="MFS general substrate transporter like domains"/>
    <property type="match status" value="1"/>
</dbReference>
<evidence type="ECO:0000256" key="6">
    <source>
        <dbReference type="ARBA" id="ARBA00023136"/>
    </source>
</evidence>
<proteinExistence type="inferred from homology"/>
<evidence type="ECO:0000256" key="9">
    <source>
        <dbReference type="SAM" id="Phobius"/>
    </source>
</evidence>
<keyword evidence="4 9" id="KW-0812">Transmembrane</keyword>
<evidence type="ECO:0000259" key="10">
    <source>
        <dbReference type="PROSITE" id="PS50850"/>
    </source>
</evidence>
<name>A0A0F4YFE2_RASE3</name>
<evidence type="ECO:0000256" key="1">
    <source>
        <dbReference type="ARBA" id="ARBA00004141"/>
    </source>
</evidence>
<dbReference type="RefSeq" id="XP_013323579.1">
    <property type="nucleotide sequence ID" value="XM_013468125.1"/>
</dbReference>
<dbReference type="SUPFAM" id="SSF103473">
    <property type="entry name" value="MFS general substrate transporter"/>
    <property type="match status" value="1"/>
</dbReference>
<dbReference type="InterPro" id="IPR003663">
    <property type="entry name" value="Sugar/inositol_transpt"/>
</dbReference>
<dbReference type="InterPro" id="IPR005828">
    <property type="entry name" value="MFS_sugar_transport-like"/>
</dbReference>
<organism evidence="11 12">
    <name type="scientific">Rasamsonia emersonii (strain ATCC 16479 / CBS 393.64 / IMI 116815)</name>
    <dbReference type="NCBI Taxonomy" id="1408163"/>
    <lineage>
        <taxon>Eukaryota</taxon>
        <taxon>Fungi</taxon>
        <taxon>Dikarya</taxon>
        <taxon>Ascomycota</taxon>
        <taxon>Pezizomycotina</taxon>
        <taxon>Eurotiomycetes</taxon>
        <taxon>Eurotiomycetidae</taxon>
        <taxon>Eurotiales</taxon>
        <taxon>Trichocomaceae</taxon>
        <taxon>Rasamsonia</taxon>
    </lineage>
</organism>
<evidence type="ECO:0000313" key="12">
    <source>
        <dbReference type="Proteomes" id="UP000053958"/>
    </source>
</evidence>
<evidence type="ECO:0000256" key="8">
    <source>
        <dbReference type="SAM" id="MobiDB-lite"/>
    </source>
</evidence>
<dbReference type="OrthoDB" id="6612291at2759"/>
<evidence type="ECO:0000256" key="2">
    <source>
        <dbReference type="ARBA" id="ARBA00010992"/>
    </source>
</evidence>
<dbReference type="InterPro" id="IPR005829">
    <property type="entry name" value="Sugar_transporter_CS"/>
</dbReference>
<feature type="transmembrane region" description="Helical" evidence="9">
    <location>
        <begin position="342"/>
        <end position="362"/>
    </location>
</feature>
<dbReference type="Pfam" id="PF00083">
    <property type="entry name" value="Sugar_tr"/>
    <property type="match status" value="1"/>
</dbReference>
<feature type="domain" description="Major facilitator superfamily (MFS) profile" evidence="10">
    <location>
        <begin position="26"/>
        <end position="461"/>
    </location>
</feature>
<feature type="transmembrane region" description="Helical" evidence="9">
    <location>
        <begin position="374"/>
        <end position="396"/>
    </location>
</feature>
<gene>
    <name evidence="11" type="ORF">T310_9427</name>
</gene>
<evidence type="ECO:0000256" key="5">
    <source>
        <dbReference type="ARBA" id="ARBA00022989"/>
    </source>
</evidence>
<comment type="caution">
    <text evidence="11">The sequence shown here is derived from an EMBL/GenBank/DDBJ whole genome shotgun (WGS) entry which is preliminary data.</text>
</comment>
<feature type="transmembrane region" description="Helical" evidence="9">
    <location>
        <begin position="95"/>
        <end position="115"/>
    </location>
</feature>
<dbReference type="NCBIfam" id="TIGR00879">
    <property type="entry name" value="SP"/>
    <property type="match status" value="1"/>
</dbReference>
<evidence type="ECO:0000256" key="4">
    <source>
        <dbReference type="ARBA" id="ARBA00022692"/>
    </source>
</evidence>
<dbReference type="GO" id="GO:0016020">
    <property type="term" value="C:membrane"/>
    <property type="evidence" value="ECO:0007669"/>
    <property type="project" value="UniProtKB-SubCell"/>
</dbReference>
<dbReference type="InterPro" id="IPR050360">
    <property type="entry name" value="MFS_Sugar_Transporters"/>
</dbReference>
<feature type="compositionally biased region" description="Polar residues" evidence="8">
    <location>
        <begin position="516"/>
        <end position="527"/>
    </location>
</feature>
<accession>A0A0F4YFE2</accession>